<evidence type="ECO:0008006" key="4">
    <source>
        <dbReference type="Google" id="ProtNLM"/>
    </source>
</evidence>
<gene>
    <name evidence="2" type="ORF">I5M32_11875</name>
</gene>
<reference evidence="2 3" key="1">
    <citation type="submission" date="2020-12" db="EMBL/GenBank/DDBJ databases">
        <title>Bacterial novel species Pedobacter sp. SD-b isolated from soil.</title>
        <authorList>
            <person name="Jung H.-Y."/>
        </authorList>
    </citation>
    <scope>NUCLEOTIDE SEQUENCE [LARGE SCALE GENOMIC DNA]</scope>
    <source>
        <strain evidence="2 3">SD-b</strain>
    </source>
</reference>
<dbReference type="Proteomes" id="UP000660024">
    <property type="component" value="Unassembled WGS sequence"/>
</dbReference>
<keyword evidence="3" id="KW-1185">Reference proteome</keyword>
<feature type="signal peptide" evidence="1">
    <location>
        <begin position="1"/>
        <end position="22"/>
    </location>
</feature>
<name>A0ABS1BL84_9SPHI</name>
<evidence type="ECO:0000313" key="3">
    <source>
        <dbReference type="Proteomes" id="UP000660024"/>
    </source>
</evidence>
<sequence>MKRTTLLFSIIFTLLANLNSSAQVFLAGKNPGIASINIKKSDKLIQLKNKTLQADFTIINGTLAALDFKNKEQSSSKIDFKDQALFEFVLKDKSRIKSTTFKVQGEPIIKDISADPAAQKLADRFAGKSITLNLIEEKANISVKWTVSLRDNANYIRQNFSINSPNPVMAKRVILLNLPANPNIKETSRVDGSPLAGEQLFFAIEHPMSQIDSAAKNISCFLPRLEALNNGVLDVSVAWGVYPKDQERRAYLYYIERERAAPYHQLLHYNSWYDLSWSDRKMEEGSSLDRIQTYADSLITKRNTPMDAFLFDDGWDDNQSLWKFNKNFPQGFDNLAKLAAKYNAHLGVWMSPWGGYDEAKVQRLKYGMAQNPPFKTNENGFSLTGKSYYERFKAVTSEFVTKNGIKIFKFDGVGAGNGADGASLKYQADIEAFVKLIESLRKLDPKLYISMTVGTWPSPYWLKIGDNIWRAGDDTGLDGEGTVRQKLINYRDAQIHKNIVVRAPLYPLNALMSHGICIANNGIPGTVKNNDKEIADEIWSFFGSGTSLQELYVNPHLLNSNNWDQLAKAIAWSRKNATVLADVHWVGGNPAKQEVYGFASWNPQKATLSLRNPSDQTQTFKVNVRDVLQIPTKFKSNYIFKDAKENGDKVANGEEFTITLAPFEVKVMDGYLTK</sequence>
<evidence type="ECO:0000313" key="2">
    <source>
        <dbReference type="EMBL" id="MBK0383657.1"/>
    </source>
</evidence>
<comment type="caution">
    <text evidence="2">The sequence shown here is derived from an EMBL/GenBank/DDBJ whole genome shotgun (WGS) entry which is preliminary data.</text>
</comment>
<dbReference type="RefSeq" id="WP_200586611.1">
    <property type="nucleotide sequence ID" value="NZ_JAEHFY010000016.1"/>
</dbReference>
<dbReference type="EMBL" id="JAEHFY010000016">
    <property type="protein sequence ID" value="MBK0383657.1"/>
    <property type="molecule type" value="Genomic_DNA"/>
</dbReference>
<evidence type="ECO:0000256" key="1">
    <source>
        <dbReference type="SAM" id="SignalP"/>
    </source>
</evidence>
<proteinExistence type="predicted"/>
<feature type="chain" id="PRO_5046896293" description="Enterotoxin" evidence="1">
    <location>
        <begin position="23"/>
        <end position="674"/>
    </location>
</feature>
<dbReference type="SUPFAM" id="SSF51445">
    <property type="entry name" value="(Trans)glycosidases"/>
    <property type="match status" value="1"/>
</dbReference>
<protein>
    <recommendedName>
        <fullName evidence="4">Enterotoxin</fullName>
    </recommendedName>
</protein>
<keyword evidence="1" id="KW-0732">Signal</keyword>
<dbReference type="InterPro" id="IPR017853">
    <property type="entry name" value="GH"/>
</dbReference>
<accession>A0ABS1BL84</accession>
<dbReference type="InterPro" id="IPR013785">
    <property type="entry name" value="Aldolase_TIM"/>
</dbReference>
<dbReference type="Gene3D" id="3.20.20.70">
    <property type="entry name" value="Aldolase class I"/>
    <property type="match status" value="1"/>
</dbReference>
<organism evidence="2 3">
    <name type="scientific">Pedobacter segetis</name>
    <dbReference type="NCBI Taxonomy" id="2793069"/>
    <lineage>
        <taxon>Bacteria</taxon>
        <taxon>Pseudomonadati</taxon>
        <taxon>Bacteroidota</taxon>
        <taxon>Sphingobacteriia</taxon>
        <taxon>Sphingobacteriales</taxon>
        <taxon>Sphingobacteriaceae</taxon>
        <taxon>Pedobacter</taxon>
    </lineage>
</organism>